<dbReference type="InterPro" id="IPR009097">
    <property type="entry name" value="Cyclic_Pdiesterase"/>
</dbReference>
<sequence>MQTIRSFISIPITPGITSAASKIIRALKPVDSGIKWVPIDNLHLTLKFLGEVDNVEIPDVCNAIRRVTQQIAPFELHFHGTGGFPNLEKPRVLYAGIEDPSGRLVQMVADMELELADLGFKPEPRDYRPHLTLGRARSKGGRVSAELTEAAESFRDTHLGDMVVDELNLMASFLDKQGPTYQVMDTIELNEDAES</sequence>
<comment type="catalytic activity">
    <reaction evidence="2">
        <text>a 3'-end 2',3'-cyclophospho-ribonucleotide-RNA + H2O = a 3'-end 2'-phospho-ribonucleotide-RNA + H(+)</text>
        <dbReference type="Rhea" id="RHEA:11828"/>
        <dbReference type="Rhea" id="RHEA-COMP:10464"/>
        <dbReference type="Rhea" id="RHEA-COMP:17353"/>
        <dbReference type="ChEBI" id="CHEBI:15377"/>
        <dbReference type="ChEBI" id="CHEBI:15378"/>
        <dbReference type="ChEBI" id="CHEBI:83064"/>
        <dbReference type="ChEBI" id="CHEBI:173113"/>
        <dbReference type="EC" id="3.1.4.58"/>
    </reaction>
</comment>
<dbReference type="Pfam" id="PF02834">
    <property type="entry name" value="LigT_PEase"/>
    <property type="match status" value="2"/>
</dbReference>
<keyword evidence="5" id="KW-1185">Reference proteome</keyword>
<reference evidence="4 5" key="1">
    <citation type="submission" date="2023-06" db="EMBL/GenBank/DDBJ databases">
        <title>Roseiconus lacunae JC819 isolated from Gulf of Mannar region, Tamil Nadu.</title>
        <authorList>
            <person name="Pk S."/>
            <person name="Ch S."/>
            <person name="Ch V.R."/>
        </authorList>
    </citation>
    <scope>NUCLEOTIDE SEQUENCE [LARGE SCALE GENOMIC DNA]</scope>
    <source>
        <strain evidence="4 5">JC819</strain>
    </source>
</reference>
<accession>A0ABT7PRF0</accession>
<feature type="active site" description="Proton acceptor" evidence="2">
    <location>
        <position position="130"/>
    </location>
</feature>
<evidence type="ECO:0000313" key="4">
    <source>
        <dbReference type="EMBL" id="MDM4019078.1"/>
    </source>
</evidence>
<dbReference type="EMBL" id="JASZZN010000031">
    <property type="protein sequence ID" value="MDM4019078.1"/>
    <property type="molecule type" value="Genomic_DNA"/>
</dbReference>
<dbReference type="EC" id="3.1.4.58" evidence="2"/>
<evidence type="ECO:0000256" key="1">
    <source>
        <dbReference type="ARBA" id="ARBA00022801"/>
    </source>
</evidence>
<keyword evidence="1 2" id="KW-0378">Hydrolase</keyword>
<dbReference type="InterPro" id="IPR004175">
    <property type="entry name" value="RNA_CPDase"/>
</dbReference>
<comment type="similarity">
    <text evidence="2">Belongs to the 2H phosphoesterase superfamily. ThpR family.</text>
</comment>
<gene>
    <name evidence="4" type="primary">thpR</name>
    <name evidence="4" type="ORF">QTN89_26730</name>
</gene>
<comment type="caution">
    <text evidence="4">The sequence shown here is derived from an EMBL/GenBank/DDBJ whole genome shotgun (WGS) entry which is preliminary data.</text>
</comment>
<dbReference type="InterPro" id="IPR014051">
    <property type="entry name" value="Phosphoesterase_HXTX"/>
</dbReference>
<dbReference type="Gene3D" id="3.90.1140.10">
    <property type="entry name" value="Cyclic phosphodiesterase"/>
    <property type="match status" value="1"/>
</dbReference>
<evidence type="ECO:0000313" key="5">
    <source>
        <dbReference type="Proteomes" id="UP001239462"/>
    </source>
</evidence>
<dbReference type="Proteomes" id="UP001239462">
    <property type="component" value="Unassembled WGS sequence"/>
</dbReference>
<dbReference type="NCBIfam" id="TIGR02258">
    <property type="entry name" value="2_5_ligase"/>
    <property type="match status" value="1"/>
</dbReference>
<feature type="active site" description="Proton donor" evidence="2">
    <location>
        <position position="43"/>
    </location>
</feature>
<name>A0ABT7PRF0_9BACT</name>
<proteinExistence type="inferred from homology"/>
<dbReference type="PANTHER" id="PTHR35561:SF1">
    <property type="entry name" value="RNA 2',3'-CYCLIC PHOSPHODIESTERASE"/>
    <property type="match status" value="1"/>
</dbReference>
<protein>
    <recommendedName>
        <fullName evidence="2">RNA 2',3'-cyclic phosphodiesterase</fullName>
        <shortName evidence="2">RNA 2',3'-CPDase</shortName>
        <ecNumber evidence="2">3.1.4.58</ecNumber>
    </recommendedName>
</protein>
<organism evidence="4 5">
    <name type="scientific">Roseiconus lacunae</name>
    <dbReference type="NCBI Taxonomy" id="2605694"/>
    <lineage>
        <taxon>Bacteria</taxon>
        <taxon>Pseudomonadati</taxon>
        <taxon>Planctomycetota</taxon>
        <taxon>Planctomycetia</taxon>
        <taxon>Pirellulales</taxon>
        <taxon>Pirellulaceae</taxon>
        <taxon>Roseiconus</taxon>
    </lineage>
</organism>
<feature type="domain" description="Phosphoesterase HXTX" evidence="3">
    <location>
        <begin position="100"/>
        <end position="181"/>
    </location>
</feature>
<dbReference type="RefSeq" id="WP_149498046.1">
    <property type="nucleotide sequence ID" value="NZ_JAJMQV010000015.1"/>
</dbReference>
<feature type="short sequence motif" description="HXTX 1" evidence="2">
    <location>
        <begin position="43"/>
        <end position="46"/>
    </location>
</feature>
<dbReference type="HAMAP" id="MF_01940">
    <property type="entry name" value="RNA_CPDase"/>
    <property type="match status" value="1"/>
</dbReference>
<evidence type="ECO:0000259" key="3">
    <source>
        <dbReference type="Pfam" id="PF02834"/>
    </source>
</evidence>
<feature type="domain" description="Phosphoesterase HXTX" evidence="3">
    <location>
        <begin position="12"/>
        <end position="94"/>
    </location>
</feature>
<evidence type="ECO:0000256" key="2">
    <source>
        <dbReference type="HAMAP-Rule" id="MF_01940"/>
    </source>
</evidence>
<feature type="short sequence motif" description="HXTX 2" evidence="2">
    <location>
        <begin position="130"/>
        <end position="133"/>
    </location>
</feature>
<comment type="function">
    <text evidence="2">Hydrolyzes RNA 2',3'-cyclic phosphodiester to an RNA 2'-phosphomonoester.</text>
</comment>
<dbReference type="SUPFAM" id="SSF55144">
    <property type="entry name" value="LigT-like"/>
    <property type="match status" value="1"/>
</dbReference>
<dbReference type="PANTHER" id="PTHR35561">
    <property type="entry name" value="RNA 2',3'-CYCLIC PHOSPHODIESTERASE"/>
    <property type="match status" value="1"/>
</dbReference>